<dbReference type="AlphaFoldDB" id="A0A9P7ZIU3"/>
<organism evidence="1 2">
    <name type="scientific">Emericellopsis atlantica</name>
    <dbReference type="NCBI Taxonomy" id="2614577"/>
    <lineage>
        <taxon>Eukaryota</taxon>
        <taxon>Fungi</taxon>
        <taxon>Dikarya</taxon>
        <taxon>Ascomycota</taxon>
        <taxon>Pezizomycotina</taxon>
        <taxon>Sordariomycetes</taxon>
        <taxon>Hypocreomycetidae</taxon>
        <taxon>Hypocreales</taxon>
        <taxon>Bionectriaceae</taxon>
        <taxon>Emericellopsis</taxon>
    </lineage>
</organism>
<keyword evidence="2" id="KW-1185">Reference proteome</keyword>
<accession>A0A9P7ZIU3</accession>
<evidence type="ECO:0000313" key="2">
    <source>
        <dbReference type="Proteomes" id="UP000887229"/>
    </source>
</evidence>
<name>A0A9P7ZIU3_9HYPO</name>
<dbReference type="EMBL" id="MU251260">
    <property type="protein sequence ID" value="KAG9252908.1"/>
    <property type="molecule type" value="Genomic_DNA"/>
</dbReference>
<comment type="caution">
    <text evidence="1">The sequence shown here is derived from an EMBL/GenBank/DDBJ whole genome shotgun (WGS) entry which is preliminary data.</text>
</comment>
<dbReference type="Proteomes" id="UP000887229">
    <property type="component" value="Unassembled WGS sequence"/>
</dbReference>
<proteinExistence type="predicted"/>
<reference evidence="1" key="1">
    <citation type="journal article" date="2021" name="IMA Fungus">
        <title>Genomic characterization of three marine fungi, including Emericellopsis atlantica sp. nov. with signatures of a generalist lifestyle and marine biomass degradation.</title>
        <authorList>
            <person name="Hagestad O.C."/>
            <person name="Hou L."/>
            <person name="Andersen J.H."/>
            <person name="Hansen E.H."/>
            <person name="Altermark B."/>
            <person name="Li C."/>
            <person name="Kuhnert E."/>
            <person name="Cox R.J."/>
            <person name="Crous P.W."/>
            <person name="Spatafora J.W."/>
            <person name="Lail K."/>
            <person name="Amirebrahimi M."/>
            <person name="Lipzen A."/>
            <person name="Pangilinan J."/>
            <person name="Andreopoulos W."/>
            <person name="Hayes R.D."/>
            <person name="Ng V."/>
            <person name="Grigoriev I.V."/>
            <person name="Jackson S.A."/>
            <person name="Sutton T.D.S."/>
            <person name="Dobson A.D.W."/>
            <person name="Rama T."/>
        </authorList>
    </citation>
    <scope>NUCLEOTIDE SEQUENCE</scope>
    <source>
        <strain evidence="1">TS7</strain>
    </source>
</reference>
<dbReference type="RefSeq" id="XP_046116832.1">
    <property type="nucleotide sequence ID" value="XM_046263797.1"/>
</dbReference>
<sequence length="150" mass="16849">MPTTQSVAWRRLTKPNLNNIRVVWADFPDSSEHSTPRVTICPIQGNLRTPNDAMNGNHFRQSLSCLRLPPGAVCEISHTRKICPSMPYIDLGNGKLQECQLIDPLDKSREKHKFAILINFSCYGAQDDLTRPLGLDVCRTLQGIPFFNGT</sequence>
<dbReference type="GeneID" id="70294700"/>
<protein>
    <submittedName>
        <fullName evidence="1">Uncharacterized protein</fullName>
    </submittedName>
</protein>
<gene>
    <name evidence="1" type="ORF">F5Z01DRAFT_659790</name>
</gene>
<evidence type="ECO:0000313" key="1">
    <source>
        <dbReference type="EMBL" id="KAG9252908.1"/>
    </source>
</evidence>